<dbReference type="Proteomes" id="UP000812031">
    <property type="component" value="Unassembled WGS sequence"/>
</dbReference>
<comment type="caution">
    <text evidence="1">The sequence shown here is derived from an EMBL/GenBank/DDBJ whole genome shotgun (WGS) entry which is preliminary data.</text>
</comment>
<protein>
    <submittedName>
        <fullName evidence="1">Uncharacterized protein</fullName>
    </submittedName>
</protein>
<name>A0ABS6Y071_9FLAO</name>
<accession>A0ABS6Y071</accession>
<gene>
    <name evidence="1" type="ORF">KZH69_17635</name>
</gene>
<evidence type="ECO:0000313" key="1">
    <source>
        <dbReference type="EMBL" id="MBW4362315.1"/>
    </source>
</evidence>
<proteinExistence type="predicted"/>
<reference evidence="1 2" key="1">
    <citation type="submission" date="2021-07" db="EMBL/GenBank/DDBJ databases">
        <title>Flavobacterium sp. nov. isolated from sediment on the Taihu Lake.</title>
        <authorList>
            <person name="Qu J.-H."/>
        </authorList>
    </citation>
    <scope>NUCLEOTIDE SEQUENCE [LARGE SCALE GENOMIC DNA]</scope>
    <source>
        <strain evidence="1 2">NAS39</strain>
    </source>
</reference>
<sequence>MPSERLRRAALIKSNLERINPLVGEIQEYLRELTWQDLPLEIEDFDNMTRYSLVLPAHIENNYSTLVGILENETDPNIKKIYHNTIFGDPQEKFNELTLSVQALHLHNNRVHYPGPGLAVKYRNLGLGKKIYKRIIYDRGHITSYDTDTLGVSADNSIESDLIWHSLYNDDEIDCQTDGNKIIAIFAQYQPALQRTINQYFGIVQ</sequence>
<dbReference type="EMBL" id="JAHWYN010000021">
    <property type="protein sequence ID" value="MBW4362315.1"/>
    <property type="molecule type" value="Genomic_DNA"/>
</dbReference>
<keyword evidence="2" id="KW-1185">Reference proteome</keyword>
<organism evidence="1 2">
    <name type="scientific">Flavobacterium taihuense</name>
    <dbReference type="NCBI Taxonomy" id="2857508"/>
    <lineage>
        <taxon>Bacteria</taxon>
        <taxon>Pseudomonadati</taxon>
        <taxon>Bacteroidota</taxon>
        <taxon>Flavobacteriia</taxon>
        <taxon>Flavobacteriales</taxon>
        <taxon>Flavobacteriaceae</taxon>
        <taxon>Flavobacterium</taxon>
    </lineage>
</organism>
<evidence type="ECO:0000313" key="2">
    <source>
        <dbReference type="Proteomes" id="UP000812031"/>
    </source>
</evidence>
<dbReference type="RefSeq" id="WP_219318804.1">
    <property type="nucleotide sequence ID" value="NZ_JAHWYN010000021.1"/>
</dbReference>